<dbReference type="EMBL" id="CADEAL010004059">
    <property type="protein sequence ID" value="CAB1450582.1"/>
    <property type="molecule type" value="Genomic_DNA"/>
</dbReference>
<evidence type="ECO:0000313" key="1">
    <source>
        <dbReference type="EMBL" id="CAB1450582.1"/>
    </source>
</evidence>
<organism evidence="1 2">
    <name type="scientific">Pleuronectes platessa</name>
    <name type="common">European plaice</name>
    <dbReference type="NCBI Taxonomy" id="8262"/>
    <lineage>
        <taxon>Eukaryota</taxon>
        <taxon>Metazoa</taxon>
        <taxon>Chordata</taxon>
        <taxon>Craniata</taxon>
        <taxon>Vertebrata</taxon>
        <taxon>Euteleostomi</taxon>
        <taxon>Actinopterygii</taxon>
        <taxon>Neopterygii</taxon>
        <taxon>Teleostei</taxon>
        <taxon>Neoteleostei</taxon>
        <taxon>Acanthomorphata</taxon>
        <taxon>Carangaria</taxon>
        <taxon>Pleuronectiformes</taxon>
        <taxon>Pleuronectoidei</taxon>
        <taxon>Pleuronectidae</taxon>
        <taxon>Pleuronectes</taxon>
    </lineage>
</organism>
<evidence type="ECO:0000313" key="2">
    <source>
        <dbReference type="Proteomes" id="UP001153269"/>
    </source>
</evidence>
<gene>
    <name evidence="1" type="ORF">PLEPLA_LOCUS38274</name>
</gene>
<proteinExistence type="predicted"/>
<dbReference type="AlphaFoldDB" id="A0A9N7VJP1"/>
<comment type="caution">
    <text evidence="1">The sequence shown here is derived from an EMBL/GenBank/DDBJ whole genome shotgun (WGS) entry which is preliminary data.</text>
</comment>
<accession>A0A9N7VJP1</accession>
<dbReference type="Proteomes" id="UP001153269">
    <property type="component" value="Unassembled WGS sequence"/>
</dbReference>
<sequence>MHTAMKAEVIFCLSRPVDRPSVVSVSSPPPSNTISCGSSGQALAEVTLSTLESLTGESWSEAELTGEALTRFLHLDIARRSHRLAAAAQNRVCQDTVHKSSLKFPPRPLFPLTSAGLQHLGQPKGSNS</sequence>
<keyword evidence="2" id="KW-1185">Reference proteome</keyword>
<protein>
    <submittedName>
        <fullName evidence="1">Uncharacterized protein</fullName>
    </submittedName>
</protein>
<name>A0A9N7VJP1_PLEPL</name>
<reference evidence="1" key="1">
    <citation type="submission" date="2020-03" db="EMBL/GenBank/DDBJ databases">
        <authorList>
            <person name="Weist P."/>
        </authorList>
    </citation>
    <scope>NUCLEOTIDE SEQUENCE</scope>
</reference>